<reference evidence="2 3" key="1">
    <citation type="submission" date="2024-01" db="EMBL/GenBank/DDBJ databases">
        <title>The genomes of 5 underutilized Papilionoideae crops provide insights into root nodulation and disease resistanc.</title>
        <authorList>
            <person name="Jiang F."/>
        </authorList>
    </citation>
    <scope>NUCLEOTIDE SEQUENCE [LARGE SCALE GENOMIC DNA]</scope>
    <source>
        <strain evidence="2">DUOXIRENSHENG_FW03</strain>
        <tissue evidence="2">Leaves</tissue>
    </source>
</reference>
<gene>
    <name evidence="2" type="ORF">VNO78_10173</name>
</gene>
<feature type="compositionally biased region" description="Basic and acidic residues" evidence="1">
    <location>
        <begin position="1"/>
        <end position="21"/>
    </location>
</feature>
<evidence type="ECO:0000313" key="2">
    <source>
        <dbReference type="EMBL" id="KAK7398998.1"/>
    </source>
</evidence>
<keyword evidence="3" id="KW-1185">Reference proteome</keyword>
<feature type="region of interest" description="Disordered" evidence="1">
    <location>
        <begin position="1"/>
        <end position="24"/>
    </location>
</feature>
<organism evidence="2 3">
    <name type="scientific">Psophocarpus tetragonolobus</name>
    <name type="common">Winged bean</name>
    <name type="synonym">Dolichos tetragonolobus</name>
    <dbReference type="NCBI Taxonomy" id="3891"/>
    <lineage>
        <taxon>Eukaryota</taxon>
        <taxon>Viridiplantae</taxon>
        <taxon>Streptophyta</taxon>
        <taxon>Embryophyta</taxon>
        <taxon>Tracheophyta</taxon>
        <taxon>Spermatophyta</taxon>
        <taxon>Magnoliopsida</taxon>
        <taxon>eudicotyledons</taxon>
        <taxon>Gunneridae</taxon>
        <taxon>Pentapetalae</taxon>
        <taxon>rosids</taxon>
        <taxon>fabids</taxon>
        <taxon>Fabales</taxon>
        <taxon>Fabaceae</taxon>
        <taxon>Papilionoideae</taxon>
        <taxon>50 kb inversion clade</taxon>
        <taxon>NPAAA clade</taxon>
        <taxon>indigoferoid/millettioid clade</taxon>
        <taxon>Phaseoleae</taxon>
        <taxon>Psophocarpus</taxon>
    </lineage>
</organism>
<dbReference type="Proteomes" id="UP001386955">
    <property type="component" value="Unassembled WGS sequence"/>
</dbReference>
<evidence type="ECO:0000313" key="3">
    <source>
        <dbReference type="Proteomes" id="UP001386955"/>
    </source>
</evidence>
<protein>
    <submittedName>
        <fullName evidence="2">Uncharacterized protein</fullName>
    </submittedName>
</protein>
<name>A0AAN9SQZ8_PSOTE</name>
<proteinExistence type="predicted"/>
<evidence type="ECO:0000256" key="1">
    <source>
        <dbReference type="SAM" id="MobiDB-lite"/>
    </source>
</evidence>
<accession>A0AAN9SQZ8</accession>
<dbReference type="AlphaFoldDB" id="A0AAN9SQZ8"/>
<comment type="caution">
    <text evidence="2">The sequence shown here is derived from an EMBL/GenBank/DDBJ whole genome shotgun (WGS) entry which is preliminary data.</text>
</comment>
<dbReference type="EMBL" id="JAYMYS010000003">
    <property type="protein sequence ID" value="KAK7398998.1"/>
    <property type="molecule type" value="Genomic_DNA"/>
</dbReference>
<sequence length="71" mass="7888">MKDVSLKDDHGRGPMEIKKLGASEQMGQCRKHIGTGRKRKRRSCLLLLTLAFIPLPTGTDNDLLCYLSSST</sequence>